<evidence type="ECO:0000313" key="3">
    <source>
        <dbReference type="Proteomes" id="UP000240009"/>
    </source>
</evidence>
<proteinExistence type="predicted"/>
<gene>
    <name evidence="2" type="ORF">C5Y96_10995</name>
</gene>
<protein>
    <submittedName>
        <fullName evidence="2">Uncharacterized protein</fullName>
    </submittedName>
</protein>
<organism evidence="2 3">
    <name type="scientific">Blastopirellula marina</name>
    <dbReference type="NCBI Taxonomy" id="124"/>
    <lineage>
        <taxon>Bacteria</taxon>
        <taxon>Pseudomonadati</taxon>
        <taxon>Planctomycetota</taxon>
        <taxon>Planctomycetia</taxon>
        <taxon>Pirellulales</taxon>
        <taxon>Pirellulaceae</taxon>
        <taxon>Blastopirellula</taxon>
    </lineage>
</organism>
<keyword evidence="1" id="KW-0732">Signal</keyword>
<name>A0A2S8FME4_9BACT</name>
<feature type="signal peptide" evidence="1">
    <location>
        <begin position="1"/>
        <end position="23"/>
    </location>
</feature>
<accession>A0A2S8FME4</accession>
<comment type="caution">
    <text evidence="2">The sequence shown here is derived from an EMBL/GenBank/DDBJ whole genome shotgun (WGS) entry which is preliminary data.</text>
</comment>
<evidence type="ECO:0000256" key="1">
    <source>
        <dbReference type="SAM" id="SignalP"/>
    </source>
</evidence>
<sequence>MKTLACLLAVAITSFALVSDAKAAEPNGNVDQATLASMGLSGLSVMSDEEGKNVRGTFAIAGGFGTSNFLRSSQFSFYGAADVGRGPDFAAGGNSSQTGLNYSKTVYGPRGIILGGTTVSVGTYAVGSSWAFAGR</sequence>
<reference evidence="2 3" key="1">
    <citation type="submission" date="2018-02" db="EMBL/GenBank/DDBJ databases">
        <title>Comparative genomes isolates from brazilian mangrove.</title>
        <authorList>
            <person name="Araujo J.E."/>
            <person name="Taketani R.G."/>
            <person name="Silva M.C.P."/>
            <person name="Loureco M.V."/>
            <person name="Andreote F.D."/>
        </authorList>
    </citation>
    <scope>NUCLEOTIDE SEQUENCE [LARGE SCALE GENOMIC DNA]</scope>
    <source>
        <strain evidence="2 3">HEX-2 MGV</strain>
    </source>
</reference>
<dbReference type="Proteomes" id="UP000240009">
    <property type="component" value="Unassembled WGS sequence"/>
</dbReference>
<feature type="chain" id="PRO_5015590334" evidence="1">
    <location>
        <begin position="24"/>
        <end position="135"/>
    </location>
</feature>
<dbReference type="OrthoDB" id="274796at2"/>
<evidence type="ECO:0000313" key="2">
    <source>
        <dbReference type="EMBL" id="PQO33368.1"/>
    </source>
</evidence>
<dbReference type="AlphaFoldDB" id="A0A2S8FME4"/>
<dbReference type="RefSeq" id="WP_105353071.1">
    <property type="nucleotide sequence ID" value="NZ_PUIA01000035.1"/>
</dbReference>
<dbReference type="EMBL" id="PUIA01000035">
    <property type="protein sequence ID" value="PQO33368.1"/>
    <property type="molecule type" value="Genomic_DNA"/>
</dbReference>